<protein>
    <submittedName>
        <fullName evidence="1">Uncharacterized protein</fullName>
    </submittedName>
</protein>
<dbReference type="STRING" id="228958.SAMN04488007_2416"/>
<dbReference type="InterPro" id="IPR046037">
    <property type="entry name" value="DUF5995"/>
</dbReference>
<dbReference type="Pfam" id="PF19458">
    <property type="entry name" value="DUF5995"/>
    <property type="match status" value="1"/>
</dbReference>
<proteinExistence type="predicted"/>
<name>A0A1M6QPJ9_9FLAO</name>
<evidence type="ECO:0000313" key="2">
    <source>
        <dbReference type="Proteomes" id="UP000184314"/>
    </source>
</evidence>
<dbReference type="EMBL" id="FQZX01000002">
    <property type="protein sequence ID" value="SHK22095.1"/>
    <property type="molecule type" value="Genomic_DNA"/>
</dbReference>
<dbReference type="AlphaFoldDB" id="A0A1M6QPJ9"/>
<reference evidence="2" key="1">
    <citation type="submission" date="2016-11" db="EMBL/GenBank/DDBJ databases">
        <authorList>
            <person name="Varghese N."/>
            <person name="Submissions S."/>
        </authorList>
    </citation>
    <scope>NUCLEOTIDE SEQUENCE [LARGE SCALE GENOMIC DNA]</scope>
    <source>
        <strain evidence="2">DSM 16478</strain>
    </source>
</reference>
<accession>A0A1M6QPJ9</accession>
<dbReference type="Proteomes" id="UP000184314">
    <property type="component" value="Unassembled WGS sequence"/>
</dbReference>
<evidence type="ECO:0000313" key="1">
    <source>
        <dbReference type="EMBL" id="SHK22095.1"/>
    </source>
</evidence>
<sequence>MLNLKFLNNEYILINLKTILISRPTTIQEVLHQLDSIIDNAIINNNRIGYFAYLYRRVTAEILKEVQLGNFEDNSRMETFDVTFANYYLDAYNGYINNQTISESWQFAFDAKDDTLTILQHIMLGINTHINLDLSLAASTAMNGLEISDIEKDFNTVNSILGNIVNEMQDRLSSVSPLLFLLDLAGKNTDEEIINFSLKKAREFSWYNANLLWGLGIDHQTNAIHEMDLTVLRLGEFIKNPKSKIVTYALKFIGKFEEQHVGTVISKLRQE</sequence>
<keyword evidence="2" id="KW-1185">Reference proteome</keyword>
<organism evidence="1 2">
    <name type="scientific">Maribacter aquivivus</name>
    <dbReference type="NCBI Taxonomy" id="228958"/>
    <lineage>
        <taxon>Bacteria</taxon>
        <taxon>Pseudomonadati</taxon>
        <taxon>Bacteroidota</taxon>
        <taxon>Flavobacteriia</taxon>
        <taxon>Flavobacteriales</taxon>
        <taxon>Flavobacteriaceae</taxon>
        <taxon>Maribacter</taxon>
    </lineage>
</organism>
<gene>
    <name evidence="1" type="ORF">SAMN04488007_2416</name>
</gene>